<gene>
    <name evidence="1" type="ORF">Tci_611705</name>
</gene>
<evidence type="ECO:0008006" key="2">
    <source>
        <dbReference type="Google" id="ProtNLM"/>
    </source>
</evidence>
<proteinExistence type="predicted"/>
<dbReference type="EMBL" id="BKCJ010416980">
    <property type="protein sequence ID" value="GFA39733.1"/>
    <property type="molecule type" value="Genomic_DNA"/>
</dbReference>
<organism evidence="1">
    <name type="scientific">Tanacetum cinerariifolium</name>
    <name type="common">Dalmatian daisy</name>
    <name type="synonym">Chrysanthemum cinerariifolium</name>
    <dbReference type="NCBI Taxonomy" id="118510"/>
    <lineage>
        <taxon>Eukaryota</taxon>
        <taxon>Viridiplantae</taxon>
        <taxon>Streptophyta</taxon>
        <taxon>Embryophyta</taxon>
        <taxon>Tracheophyta</taxon>
        <taxon>Spermatophyta</taxon>
        <taxon>Magnoliopsida</taxon>
        <taxon>eudicotyledons</taxon>
        <taxon>Gunneridae</taxon>
        <taxon>Pentapetalae</taxon>
        <taxon>asterids</taxon>
        <taxon>campanulids</taxon>
        <taxon>Asterales</taxon>
        <taxon>Asteraceae</taxon>
        <taxon>Asteroideae</taxon>
        <taxon>Anthemideae</taxon>
        <taxon>Anthemidinae</taxon>
        <taxon>Tanacetum</taxon>
    </lineage>
</organism>
<evidence type="ECO:0000313" key="1">
    <source>
        <dbReference type="EMBL" id="GFA39733.1"/>
    </source>
</evidence>
<comment type="caution">
    <text evidence="1">The sequence shown here is derived from an EMBL/GenBank/DDBJ whole genome shotgun (WGS) entry which is preliminary data.</text>
</comment>
<reference evidence="1" key="1">
    <citation type="journal article" date="2019" name="Sci. Rep.">
        <title>Draft genome of Tanacetum cinerariifolium, the natural source of mosquito coil.</title>
        <authorList>
            <person name="Yamashiro T."/>
            <person name="Shiraishi A."/>
            <person name="Satake H."/>
            <person name="Nakayama K."/>
        </authorList>
    </citation>
    <scope>NUCLEOTIDE SEQUENCE</scope>
</reference>
<accession>A0A699JK25</accession>
<protein>
    <recommendedName>
        <fullName evidence="2">Reverse transcriptase domain-containing protein</fullName>
    </recommendedName>
</protein>
<sequence>MNNELPQTLPSFDPTCYSDKENLVPCVSKPNFVDESSNIFNPPPQPPIYSCEFYGSNAQYGHYCTPQAPFNNPEPGFDQTQPKQFPVIHPPPQETSIEILDDQENSFEIKDALGTKQYKPEDIQKLFRQLLNDVQNIHEELAEYINTPGWNHPAFYDDDDDDDDVDYTIVIAPVLSTKEPIDSLSMRDEHLDTIPATGSDKVIKSSVKNLVPIQKNIKYVEASPHDSELVSLEAAEIVIPKVEEIKDDNLREKLLNVHLLITNIEALKDNPTPSSKILTKSSSTSPKSFLEETNTFHNSLPKFENFYFDLEEISSGSTTTHSDISLSEYDSFIFDLSNNQFPPTDRSDFTLEEFADELTHIISPPEYDCFYFWNLPDPGELISILNFGIRENPPSTTCVNLPSEDDHSPLLAYVVWIFLAYLTYPVIPPYLHPFGNEDTIFDPGITIIRVYSFKPGLSHRCGVLRNSILTVVT</sequence>
<dbReference type="AlphaFoldDB" id="A0A699JK25"/>
<name>A0A699JK25_TANCI</name>